<dbReference type="PIRSF" id="PIRSF006060">
    <property type="entry name" value="AA_transporter"/>
    <property type="match status" value="1"/>
</dbReference>
<reference evidence="8" key="1">
    <citation type="submission" date="2022-01" db="EMBL/GenBank/DDBJ databases">
        <authorList>
            <person name="King R."/>
        </authorList>
    </citation>
    <scope>NUCLEOTIDE SEQUENCE</scope>
</reference>
<name>A0A9P0G778_9CUCU</name>
<accession>A0A9P0G778</accession>
<feature type="transmembrane region" description="Helical" evidence="6">
    <location>
        <begin position="160"/>
        <end position="177"/>
    </location>
</feature>
<dbReference type="PANTHER" id="PTHR43243:SF105">
    <property type="entry name" value="CATIONIC AMINO ACID TRANSPORTER C-TERMINAL DOMAIN-CONTAINING PROTEIN"/>
    <property type="match status" value="1"/>
</dbReference>
<evidence type="ECO:0000256" key="5">
    <source>
        <dbReference type="SAM" id="MobiDB-lite"/>
    </source>
</evidence>
<dbReference type="Proteomes" id="UP001153636">
    <property type="component" value="Chromosome 1"/>
</dbReference>
<dbReference type="PANTHER" id="PTHR43243">
    <property type="entry name" value="INNER MEMBRANE TRANSPORTER YGJI-RELATED"/>
    <property type="match status" value="1"/>
</dbReference>
<feature type="transmembrane region" description="Helical" evidence="6">
    <location>
        <begin position="272"/>
        <end position="298"/>
    </location>
</feature>
<evidence type="ECO:0000256" key="2">
    <source>
        <dbReference type="ARBA" id="ARBA00022692"/>
    </source>
</evidence>
<evidence type="ECO:0000256" key="3">
    <source>
        <dbReference type="ARBA" id="ARBA00022989"/>
    </source>
</evidence>
<keyword evidence="3 6" id="KW-1133">Transmembrane helix</keyword>
<dbReference type="Pfam" id="PF13906">
    <property type="entry name" value="AA_permease_C"/>
    <property type="match status" value="1"/>
</dbReference>
<feature type="transmembrane region" description="Helical" evidence="6">
    <location>
        <begin position="520"/>
        <end position="540"/>
    </location>
</feature>
<dbReference type="AlphaFoldDB" id="A0A9P0G778"/>
<feature type="transmembrane region" description="Helical" evidence="6">
    <location>
        <begin position="92"/>
        <end position="120"/>
    </location>
</feature>
<proteinExistence type="predicted"/>
<feature type="transmembrane region" description="Helical" evidence="6">
    <location>
        <begin position="395"/>
        <end position="414"/>
    </location>
</feature>
<gene>
    <name evidence="8" type="ORF">PSYICH_LOCUS785</name>
</gene>
<feature type="transmembrane region" description="Helical" evidence="6">
    <location>
        <begin position="226"/>
        <end position="251"/>
    </location>
</feature>
<feature type="transmembrane region" description="Helical" evidence="6">
    <location>
        <begin position="318"/>
        <end position="342"/>
    </location>
</feature>
<keyword evidence="2 6" id="KW-0812">Transmembrane</keyword>
<dbReference type="Gene3D" id="1.20.1740.10">
    <property type="entry name" value="Amino acid/polyamine transporter I"/>
    <property type="match status" value="1"/>
</dbReference>
<evidence type="ECO:0000313" key="9">
    <source>
        <dbReference type="Proteomes" id="UP001153636"/>
    </source>
</evidence>
<feature type="transmembrane region" description="Helical" evidence="6">
    <location>
        <begin position="61"/>
        <end position="80"/>
    </location>
</feature>
<evidence type="ECO:0000256" key="1">
    <source>
        <dbReference type="ARBA" id="ARBA00004141"/>
    </source>
</evidence>
<dbReference type="Pfam" id="PF13520">
    <property type="entry name" value="AA_permease_2"/>
    <property type="match status" value="1"/>
</dbReference>
<organism evidence="8 9">
    <name type="scientific">Psylliodes chrysocephalus</name>
    <dbReference type="NCBI Taxonomy" id="3402493"/>
    <lineage>
        <taxon>Eukaryota</taxon>
        <taxon>Metazoa</taxon>
        <taxon>Ecdysozoa</taxon>
        <taxon>Arthropoda</taxon>
        <taxon>Hexapoda</taxon>
        <taxon>Insecta</taxon>
        <taxon>Pterygota</taxon>
        <taxon>Neoptera</taxon>
        <taxon>Endopterygota</taxon>
        <taxon>Coleoptera</taxon>
        <taxon>Polyphaga</taxon>
        <taxon>Cucujiformia</taxon>
        <taxon>Chrysomeloidea</taxon>
        <taxon>Chrysomelidae</taxon>
        <taxon>Galerucinae</taxon>
        <taxon>Alticini</taxon>
        <taxon>Psylliodes</taxon>
    </lineage>
</organism>
<dbReference type="EMBL" id="OV651813">
    <property type="protein sequence ID" value="CAH1099307.1"/>
    <property type="molecule type" value="Genomic_DNA"/>
</dbReference>
<evidence type="ECO:0000256" key="6">
    <source>
        <dbReference type="SAM" id="Phobius"/>
    </source>
</evidence>
<dbReference type="GO" id="GO:0097638">
    <property type="term" value="P:L-arginine import across plasma membrane"/>
    <property type="evidence" value="ECO:0007669"/>
    <property type="project" value="TreeGrafter"/>
</dbReference>
<feature type="domain" description="Cationic amino acid transporter C-terminal" evidence="7">
    <location>
        <begin position="519"/>
        <end position="569"/>
    </location>
</feature>
<dbReference type="GO" id="GO:0015189">
    <property type="term" value="F:L-lysine transmembrane transporter activity"/>
    <property type="evidence" value="ECO:0007669"/>
    <property type="project" value="TreeGrafter"/>
</dbReference>
<feature type="compositionally biased region" description="Basic and acidic residues" evidence="5">
    <location>
        <begin position="575"/>
        <end position="595"/>
    </location>
</feature>
<dbReference type="GO" id="GO:0005886">
    <property type="term" value="C:plasma membrane"/>
    <property type="evidence" value="ECO:0007669"/>
    <property type="project" value="TreeGrafter"/>
</dbReference>
<feature type="transmembrane region" description="Helical" evidence="6">
    <location>
        <begin position="371"/>
        <end position="389"/>
    </location>
</feature>
<protein>
    <recommendedName>
        <fullName evidence="7">Cationic amino acid transporter C-terminal domain-containing protein</fullName>
    </recommendedName>
</protein>
<feature type="transmembrane region" description="Helical" evidence="6">
    <location>
        <begin position="457"/>
        <end position="476"/>
    </location>
</feature>
<dbReference type="InterPro" id="IPR029485">
    <property type="entry name" value="CAT_C"/>
</dbReference>
<feature type="transmembrane region" description="Helical" evidence="6">
    <location>
        <begin position="546"/>
        <end position="564"/>
    </location>
</feature>
<comment type="subcellular location">
    <subcellularLocation>
        <location evidence="1">Membrane</location>
        <topology evidence="1">Multi-pass membrane protein</topology>
    </subcellularLocation>
</comment>
<dbReference type="GO" id="GO:0061459">
    <property type="term" value="F:L-arginine transmembrane transporter activity"/>
    <property type="evidence" value="ECO:0007669"/>
    <property type="project" value="TreeGrafter"/>
</dbReference>
<feature type="transmembrane region" description="Helical" evidence="6">
    <location>
        <begin position="488"/>
        <end position="508"/>
    </location>
</feature>
<feature type="region of interest" description="Disordered" evidence="5">
    <location>
        <begin position="575"/>
        <end position="604"/>
    </location>
</feature>
<evidence type="ECO:0000259" key="7">
    <source>
        <dbReference type="Pfam" id="PF13906"/>
    </source>
</evidence>
<dbReference type="OrthoDB" id="3900342at2759"/>
<dbReference type="GO" id="GO:0000064">
    <property type="term" value="F:L-ornithine transmembrane transporter activity"/>
    <property type="evidence" value="ECO:0007669"/>
    <property type="project" value="TreeGrafter"/>
</dbReference>
<dbReference type="InterPro" id="IPR002293">
    <property type="entry name" value="AA/rel_permease1"/>
</dbReference>
<feature type="transmembrane region" description="Helical" evidence="6">
    <location>
        <begin position="26"/>
        <end position="49"/>
    </location>
</feature>
<evidence type="ECO:0000256" key="4">
    <source>
        <dbReference type="ARBA" id="ARBA00023136"/>
    </source>
</evidence>
<keyword evidence="4 6" id="KW-0472">Membrane</keyword>
<evidence type="ECO:0000313" key="8">
    <source>
        <dbReference type="EMBL" id="CAH1099307.1"/>
    </source>
</evidence>
<feature type="transmembrane region" description="Helical" evidence="6">
    <location>
        <begin position="189"/>
        <end position="206"/>
    </location>
</feature>
<keyword evidence="9" id="KW-1185">Reference proteome</keyword>
<sequence>MVTTIWASITRKKRNNGEITNRLSRVLTLIDLVGMGTGATLGLGVYVLAGSVAKNYAGPATALSFVLAAIISLFGGFCYAEFAARVPRTGYAYAYCYAGVGELIAFLVGWNLLLGAMLGIASVASGMSSYIDTLVDGKIKITLADCMAINIPYLTSSPDFLALGIIVLITILLSIGIKESSRFNNVCTVMNLLTIITVIIACAFKADLKNWQISQDEIPKEYQKQAGTGGFLPFGISGVIAGAPNCFFGFTGFDAPANCSEEAKRPKRDIPLAILTSLFIVFVVYFTLAVVLSLAYPYYLQNEEAPFPHVFAQFGWIWVKWIVTIGAIFALSASVFGSMYMVPRVFYAMATDGLIFKIFGSIHPKTKTPQIATIFSGIVSGIMATFLNINELMDIMTIGAFFSYIIVAASVLILRYEHKEVGFEVIPNDEIPVREIGYVQSIFTLTTSKLPNRTTSIIANISILFFIIVAAVFCIICENESFFSSHKMYYINCSITLIVMVIISLIIFRQPETDGKIAFKVPLVPFIPCLSIVFNLYLMMQLSEFTWIWFSSWIFIGCLVYFCYGIKHSEENVKIDESGKNEENDKNEEVEKNEESTASLKLGF</sequence>